<evidence type="ECO:0000259" key="1">
    <source>
        <dbReference type="Pfam" id="PF00483"/>
    </source>
</evidence>
<accession>A0A7C2ZPL1</accession>
<keyword evidence="3" id="KW-0808">Transferase</keyword>
<reference evidence="3" key="2">
    <citation type="submission" date="2020-10" db="EMBL/GenBank/DDBJ databases">
        <title>Fervidococcus fontis strain 3639Fd - the first crenarchaeon capable of growth on lipids.</title>
        <authorList>
            <person name="Kochetkova T.V."/>
            <person name="Elcheninov A.G."/>
            <person name="Toschakov S.V."/>
            <person name="Kublanov I.V."/>
        </authorList>
    </citation>
    <scope>NUCLEOTIDE SEQUENCE</scope>
    <source>
        <strain evidence="3">3639Fd</strain>
    </source>
</reference>
<dbReference type="AlphaFoldDB" id="A0A7C2ZPL1"/>
<dbReference type="RefSeq" id="WP_014558033.1">
    <property type="nucleotide sequence ID" value="NZ_DSFH01000026.1"/>
</dbReference>
<dbReference type="CDD" id="cd04181">
    <property type="entry name" value="NTP_transferase"/>
    <property type="match status" value="1"/>
</dbReference>
<dbReference type="Gene3D" id="3.90.550.10">
    <property type="entry name" value="Spore Coat Polysaccharide Biosynthesis Protein SpsA, Chain A"/>
    <property type="match status" value="1"/>
</dbReference>
<dbReference type="SUPFAM" id="SSF53448">
    <property type="entry name" value="Nucleotide-diphospho-sugar transferases"/>
    <property type="match status" value="1"/>
</dbReference>
<dbReference type="EMBL" id="JADEZV010000003">
    <property type="protein sequence ID" value="MBE9391559.1"/>
    <property type="molecule type" value="Genomic_DNA"/>
</dbReference>
<dbReference type="Proteomes" id="UP000886076">
    <property type="component" value="Unassembled WGS sequence"/>
</dbReference>
<comment type="caution">
    <text evidence="2">The sequence shown here is derived from an EMBL/GenBank/DDBJ whole genome shotgun (WGS) entry which is preliminary data.</text>
</comment>
<dbReference type="InterPro" id="IPR050486">
    <property type="entry name" value="Mannose-1P_guanyltransferase"/>
</dbReference>
<dbReference type="Pfam" id="PF00483">
    <property type="entry name" value="NTP_transferase"/>
    <property type="match status" value="1"/>
</dbReference>
<sequence>MKIKGVILAGGEGKRLWPISYYIQKTMIPLGPEEKPLLEFIIRLLKLNGINDIVILIGYKGNQIKNYFGNGERFNVNIDYSEDDENYKGSAGALLKAYINGLFNDTENVLIYYGDILGDFNLKEMMMFHSSRNADATLMVTEKYNVPVGIAKIENDKIIELKEKPWLELNATIGILTMKTNLISLIKKIHKKETDIMSDFIPFLIKENYLILPYFFKDKWYDIGSIERYEKIDKTWLNSIYQKLFYQF</sequence>
<evidence type="ECO:0000313" key="3">
    <source>
        <dbReference type="EMBL" id="MBE9391559.1"/>
    </source>
</evidence>
<dbReference type="Proteomes" id="UP000652307">
    <property type="component" value="Unassembled WGS sequence"/>
</dbReference>
<feature type="domain" description="Nucleotidyl transferase" evidence="1">
    <location>
        <begin position="4"/>
        <end position="235"/>
    </location>
</feature>
<dbReference type="EMBL" id="DSFH01000026">
    <property type="protein sequence ID" value="HEW63733.1"/>
    <property type="molecule type" value="Genomic_DNA"/>
</dbReference>
<dbReference type="InterPro" id="IPR005835">
    <property type="entry name" value="NTP_transferase_dom"/>
</dbReference>
<reference evidence="2" key="1">
    <citation type="journal article" date="2020" name="mSystems">
        <title>Genome- and Community-Level Interaction Insights into Carbon Utilization and Element Cycling Functions of Hydrothermarchaeota in Hydrothermal Sediment.</title>
        <authorList>
            <person name="Zhou Z."/>
            <person name="Liu Y."/>
            <person name="Xu W."/>
            <person name="Pan J."/>
            <person name="Luo Z.H."/>
            <person name="Li M."/>
        </authorList>
    </citation>
    <scope>NUCLEOTIDE SEQUENCE [LARGE SCALE GENOMIC DNA]</scope>
    <source>
        <strain evidence="2">SpSt-1261</strain>
    </source>
</reference>
<gene>
    <name evidence="2" type="ORF">ENO39_01555</name>
    <name evidence="3" type="ORF">IOK49_05690</name>
</gene>
<proteinExistence type="predicted"/>
<dbReference type="OMA" id="RFRPYTD"/>
<dbReference type="PANTHER" id="PTHR22572">
    <property type="entry name" value="SUGAR-1-PHOSPHATE GUANYL TRANSFERASE"/>
    <property type="match status" value="1"/>
</dbReference>
<organism evidence="2">
    <name type="scientific">Fervidicoccus fontis</name>
    <dbReference type="NCBI Taxonomy" id="683846"/>
    <lineage>
        <taxon>Archaea</taxon>
        <taxon>Thermoproteota</taxon>
        <taxon>Thermoprotei</taxon>
        <taxon>Fervidicoccales</taxon>
        <taxon>Fervidicoccaceae</taxon>
        <taxon>Fervidicoccus</taxon>
    </lineage>
</organism>
<dbReference type="InterPro" id="IPR029044">
    <property type="entry name" value="Nucleotide-diphossugar_trans"/>
</dbReference>
<evidence type="ECO:0000313" key="2">
    <source>
        <dbReference type="EMBL" id="HEW63733.1"/>
    </source>
</evidence>
<dbReference type="GeneID" id="12449981"/>
<name>A0A7C2ZPL1_9CREN</name>
<dbReference type="GO" id="GO:0016740">
    <property type="term" value="F:transferase activity"/>
    <property type="evidence" value="ECO:0007669"/>
    <property type="project" value="UniProtKB-KW"/>
</dbReference>
<protein>
    <submittedName>
        <fullName evidence="2">Nucleotidyltransferase family protein</fullName>
    </submittedName>
</protein>